<keyword evidence="2" id="KW-1185">Reference proteome</keyword>
<dbReference type="KEGG" id="fku:FGKAn22_00090"/>
<dbReference type="Proteomes" id="UP001319121">
    <property type="component" value="Chromosome"/>
</dbReference>
<reference evidence="1 2" key="1">
    <citation type="submission" date="2019-03" db="EMBL/GenBank/DDBJ databases">
        <title>Complete genome sequence of Ferrigenium kumadai strain An22, a microaerophilic iron-oxidizing bacterium isolated from a paddy field soil.</title>
        <authorList>
            <person name="Watanabe T."/>
            <person name="Asakawa S."/>
        </authorList>
    </citation>
    <scope>NUCLEOTIDE SEQUENCE [LARGE SCALE GENOMIC DNA]</scope>
    <source>
        <strain evidence="1 2">An22</strain>
    </source>
</reference>
<evidence type="ECO:0000313" key="2">
    <source>
        <dbReference type="Proteomes" id="UP001319121"/>
    </source>
</evidence>
<dbReference type="AlphaFoldDB" id="A0AAN1VZA1"/>
<dbReference type="PANTHER" id="PTHR34700">
    <property type="entry name" value="POTASSIUM BINDING PROTEIN KBP"/>
    <property type="match status" value="1"/>
</dbReference>
<proteinExistence type="predicted"/>
<organism evidence="1 2">
    <name type="scientific">Ferrigenium kumadai</name>
    <dbReference type="NCBI Taxonomy" id="1682490"/>
    <lineage>
        <taxon>Bacteria</taxon>
        <taxon>Pseudomonadati</taxon>
        <taxon>Pseudomonadota</taxon>
        <taxon>Betaproteobacteria</taxon>
        <taxon>Nitrosomonadales</taxon>
        <taxon>Gallionellaceae</taxon>
        <taxon>Ferrigenium</taxon>
    </lineage>
</organism>
<dbReference type="PANTHER" id="PTHR34700:SF4">
    <property type="entry name" value="PHAGE-LIKE ELEMENT PBSX PROTEIN XKDP"/>
    <property type="match status" value="1"/>
</dbReference>
<dbReference type="EMBL" id="AP019536">
    <property type="protein sequence ID" value="BBI98316.1"/>
    <property type="molecule type" value="Genomic_DNA"/>
</dbReference>
<name>A0AAN1VZA1_9PROT</name>
<protein>
    <recommendedName>
        <fullName evidence="3">Peptidoglycan-binding protein</fullName>
    </recommendedName>
</protein>
<evidence type="ECO:0008006" key="3">
    <source>
        <dbReference type="Google" id="ProtNLM"/>
    </source>
</evidence>
<accession>A0AAN1VZA1</accession>
<evidence type="ECO:0000313" key="1">
    <source>
        <dbReference type="EMBL" id="BBI98316.1"/>
    </source>
</evidence>
<gene>
    <name evidence="1" type="ORF">FGKAn22_00090</name>
</gene>
<dbReference type="InterPro" id="IPR052196">
    <property type="entry name" value="Bact_Kbp"/>
</dbReference>
<sequence>MWDISAKFFKDPWKWPYIWGMNKESIKDPHWIYPGDVIILDRASGTLRIGGAIPSGNVVKLSPQVREDRSEHDAIPSIPASAIAPFLSQPLVIEEGALKDAPTLVGAREGRVILGEHDIAFAKGLSADKGNKWQLYRPGKTFIDPDTKEVLGIEAIYLGNAEATDFAEVSTIAITRSVQEIYKGDRLVVPSGETVSTYLPRAPESNISARIISVYGGVSLGGQSTVITLNKGKRDGLESGHVLALYRKGETVKSDGANVALPDERYGLVFVFRVFDKVSYALVMQTRLPVQLLDRAQTP</sequence>